<feature type="region of interest" description="Disordered" evidence="1">
    <location>
        <begin position="69"/>
        <end position="107"/>
    </location>
</feature>
<accession>A0AB34GP92</accession>
<sequence length="403" mass="44043">MAPVAALLSTEPSVLTFSRCVLTGTTQMSLSATREARHMGGPSRLFSLPRMRLREANRMLAPVPSFLSTGGPAGAAGPRRWQISEEQEATRERALEGATPPAQLRPAHCCPAPSMACRAQEDMEHGHHGGDRTPPGAQQALTSSNSGSEVGLDLVTEMEPPDPPGYRRDIARLFSLWTAGHRPAFLSVDSGTSPGFSLCGQRDIARLPSVLLHTQAVAFTRHVCEHRKEPESRATASPAESPAPSVSLCHSVPYSSVRWDSRGVCQEGRTLSSGQESWGITRDPLEPRADGLVDLLFKREPGTEETGSCWLDRRPSRADRGLPGGQGPSEDESIYRRGARRWRKLYRANGHLFQAKRFNRGVLRSPEPETALQPPARWPRRPARSEGALAEHLVFLLVLPCVL</sequence>
<dbReference type="EMBL" id="JAIQCJ010002152">
    <property type="protein sequence ID" value="KAJ8780621.1"/>
    <property type="molecule type" value="Genomic_DNA"/>
</dbReference>
<feature type="region of interest" description="Disordered" evidence="1">
    <location>
        <begin position="364"/>
        <end position="383"/>
    </location>
</feature>
<evidence type="ECO:0000313" key="3">
    <source>
        <dbReference type="Proteomes" id="UP001159641"/>
    </source>
</evidence>
<feature type="region of interest" description="Disordered" evidence="1">
    <location>
        <begin position="228"/>
        <end position="247"/>
    </location>
</feature>
<evidence type="ECO:0000256" key="1">
    <source>
        <dbReference type="SAM" id="MobiDB-lite"/>
    </source>
</evidence>
<dbReference type="AlphaFoldDB" id="A0AB34GP92"/>
<feature type="compositionally biased region" description="Polar residues" evidence="1">
    <location>
        <begin position="139"/>
        <end position="148"/>
    </location>
</feature>
<comment type="caution">
    <text evidence="2">The sequence shown here is derived from an EMBL/GenBank/DDBJ whole genome shotgun (WGS) entry which is preliminary data.</text>
</comment>
<proteinExistence type="predicted"/>
<organism evidence="2 3">
    <name type="scientific">Eschrichtius robustus</name>
    <name type="common">California gray whale</name>
    <name type="synonym">Eschrichtius gibbosus</name>
    <dbReference type="NCBI Taxonomy" id="9764"/>
    <lineage>
        <taxon>Eukaryota</taxon>
        <taxon>Metazoa</taxon>
        <taxon>Chordata</taxon>
        <taxon>Craniata</taxon>
        <taxon>Vertebrata</taxon>
        <taxon>Euteleostomi</taxon>
        <taxon>Mammalia</taxon>
        <taxon>Eutheria</taxon>
        <taxon>Laurasiatheria</taxon>
        <taxon>Artiodactyla</taxon>
        <taxon>Whippomorpha</taxon>
        <taxon>Cetacea</taxon>
        <taxon>Mysticeti</taxon>
        <taxon>Eschrichtiidae</taxon>
        <taxon>Eschrichtius</taxon>
    </lineage>
</organism>
<dbReference type="Proteomes" id="UP001159641">
    <property type="component" value="Unassembled WGS sequence"/>
</dbReference>
<feature type="region of interest" description="Disordered" evidence="1">
    <location>
        <begin position="303"/>
        <end position="334"/>
    </location>
</feature>
<feature type="compositionally biased region" description="Basic and acidic residues" evidence="1">
    <location>
        <begin position="311"/>
        <end position="320"/>
    </location>
</feature>
<name>A0AB34GP92_ESCRO</name>
<feature type="compositionally biased region" description="Low complexity" evidence="1">
    <location>
        <begin position="233"/>
        <end position="245"/>
    </location>
</feature>
<feature type="region of interest" description="Disordered" evidence="1">
    <location>
        <begin position="122"/>
        <end position="149"/>
    </location>
</feature>
<evidence type="ECO:0000313" key="2">
    <source>
        <dbReference type="EMBL" id="KAJ8780621.1"/>
    </source>
</evidence>
<keyword evidence="3" id="KW-1185">Reference proteome</keyword>
<gene>
    <name evidence="2" type="ORF">J1605_000664</name>
</gene>
<reference evidence="2 3" key="1">
    <citation type="submission" date="2022-11" db="EMBL/GenBank/DDBJ databases">
        <title>Whole genome sequence of Eschrichtius robustus ER-17-0199.</title>
        <authorList>
            <person name="Bruniche-Olsen A."/>
            <person name="Black A.N."/>
            <person name="Fields C.J."/>
            <person name="Walden K."/>
            <person name="Dewoody J.A."/>
        </authorList>
    </citation>
    <scope>NUCLEOTIDE SEQUENCE [LARGE SCALE GENOMIC DNA]</scope>
    <source>
        <strain evidence="2">ER-17-0199</strain>
        <tissue evidence="2">Blubber</tissue>
    </source>
</reference>
<protein>
    <submittedName>
        <fullName evidence="2">Uncharacterized protein</fullName>
    </submittedName>
</protein>
<feature type="compositionally biased region" description="Basic and acidic residues" evidence="1">
    <location>
        <begin position="122"/>
        <end position="131"/>
    </location>
</feature>